<dbReference type="CDD" id="cd02140">
    <property type="entry name" value="Frm2-like"/>
    <property type="match status" value="1"/>
</dbReference>
<keyword evidence="9" id="KW-1185">Reference proteome</keyword>
<dbReference type="Gene3D" id="3.40.109.10">
    <property type="entry name" value="NADH Oxidase"/>
    <property type="match status" value="1"/>
</dbReference>
<dbReference type="GO" id="GO:0005634">
    <property type="term" value="C:nucleus"/>
    <property type="evidence" value="ECO:0007669"/>
    <property type="project" value="UniProtKB-SubCell"/>
</dbReference>
<sequence length="194" mass="21561">MPAGSSAFLASLANRRSYYALRSASPIPDSQIRSILSHVMLTTPSAFNSQSTRAILLLKEEHQKFWQIVKDVLLARIGPERFATTGPKLDGFKAAYGTMKEKFPSYAENFEPWSEHTSGMHQLNAWVALEAEGFGANLQHYNPIIDEKVQAAFDVAKEWKLRSQLVFGMPEGNSPVPKDKLPLDTLLKVLGADL</sequence>
<dbReference type="VEuPathDB" id="FungiDB:ASPCADRAFT_408954"/>
<dbReference type="PANTHER" id="PTHR43035:SF4">
    <property type="entry name" value="NITROREDUCTASE FAMILY PROTEIN (AFU_ORTHOLOGUE AFUA_3G03530)"/>
    <property type="match status" value="1"/>
</dbReference>
<evidence type="ECO:0000256" key="2">
    <source>
        <dbReference type="ARBA" id="ARBA00004496"/>
    </source>
</evidence>
<dbReference type="OrthoDB" id="2138173at2759"/>
<evidence type="ECO:0000259" key="7">
    <source>
        <dbReference type="Pfam" id="PF00881"/>
    </source>
</evidence>
<dbReference type="SUPFAM" id="SSF55469">
    <property type="entry name" value="FMN-dependent nitroreductase-like"/>
    <property type="match status" value="1"/>
</dbReference>
<name>A0A1R3RBK3_ASPC5</name>
<protein>
    <recommendedName>
        <fullName evidence="7">Nitroreductase domain-containing protein</fullName>
    </recommendedName>
</protein>
<dbReference type="Proteomes" id="UP000188318">
    <property type="component" value="Unassembled WGS sequence"/>
</dbReference>
<dbReference type="GO" id="GO:0005737">
    <property type="term" value="C:cytoplasm"/>
    <property type="evidence" value="ECO:0007669"/>
    <property type="project" value="UniProtKB-SubCell"/>
</dbReference>
<feature type="domain" description="Nitroreductase" evidence="7">
    <location>
        <begin position="13"/>
        <end position="168"/>
    </location>
</feature>
<dbReference type="GO" id="GO:0034599">
    <property type="term" value="P:cellular response to oxidative stress"/>
    <property type="evidence" value="ECO:0007669"/>
    <property type="project" value="InterPro"/>
</dbReference>
<evidence type="ECO:0000256" key="1">
    <source>
        <dbReference type="ARBA" id="ARBA00004123"/>
    </source>
</evidence>
<proteinExistence type="inferred from homology"/>
<dbReference type="OMA" id="ANRRSYY"/>
<evidence type="ECO:0000313" key="9">
    <source>
        <dbReference type="Proteomes" id="UP000188318"/>
    </source>
</evidence>
<evidence type="ECO:0000256" key="4">
    <source>
        <dbReference type="ARBA" id="ARBA00022490"/>
    </source>
</evidence>
<evidence type="ECO:0000256" key="5">
    <source>
        <dbReference type="ARBA" id="ARBA00023002"/>
    </source>
</evidence>
<organism evidence="8 9">
    <name type="scientific">Aspergillus carbonarius (strain ITEM 5010)</name>
    <dbReference type="NCBI Taxonomy" id="602072"/>
    <lineage>
        <taxon>Eukaryota</taxon>
        <taxon>Fungi</taxon>
        <taxon>Dikarya</taxon>
        <taxon>Ascomycota</taxon>
        <taxon>Pezizomycotina</taxon>
        <taxon>Eurotiomycetes</taxon>
        <taxon>Eurotiomycetidae</taxon>
        <taxon>Eurotiales</taxon>
        <taxon>Aspergillaceae</taxon>
        <taxon>Aspergillus</taxon>
        <taxon>Aspergillus subgen. Circumdati</taxon>
    </lineage>
</organism>
<gene>
    <name evidence="8" type="ORF">ASPCADRAFT_408954</name>
</gene>
<reference evidence="9" key="1">
    <citation type="journal article" date="2017" name="Genome Biol.">
        <title>Comparative genomics reveals high biological diversity and specific adaptations in the industrially and medically important fungal genus Aspergillus.</title>
        <authorList>
            <person name="de Vries R.P."/>
            <person name="Riley R."/>
            <person name="Wiebenga A."/>
            <person name="Aguilar-Osorio G."/>
            <person name="Amillis S."/>
            <person name="Uchima C.A."/>
            <person name="Anderluh G."/>
            <person name="Asadollahi M."/>
            <person name="Askin M."/>
            <person name="Barry K."/>
            <person name="Battaglia E."/>
            <person name="Bayram O."/>
            <person name="Benocci T."/>
            <person name="Braus-Stromeyer S.A."/>
            <person name="Caldana C."/>
            <person name="Canovas D."/>
            <person name="Cerqueira G.C."/>
            <person name="Chen F."/>
            <person name="Chen W."/>
            <person name="Choi C."/>
            <person name="Clum A."/>
            <person name="Dos Santos R.A."/>
            <person name="Damasio A.R."/>
            <person name="Diallinas G."/>
            <person name="Emri T."/>
            <person name="Fekete E."/>
            <person name="Flipphi M."/>
            <person name="Freyberg S."/>
            <person name="Gallo A."/>
            <person name="Gournas C."/>
            <person name="Habgood R."/>
            <person name="Hainaut M."/>
            <person name="Harispe M.L."/>
            <person name="Henrissat B."/>
            <person name="Hilden K.S."/>
            <person name="Hope R."/>
            <person name="Hossain A."/>
            <person name="Karabika E."/>
            <person name="Karaffa L."/>
            <person name="Karanyi Z."/>
            <person name="Krasevec N."/>
            <person name="Kuo A."/>
            <person name="Kusch H."/>
            <person name="LaButti K."/>
            <person name="Lagendijk E.L."/>
            <person name="Lapidus A."/>
            <person name="Levasseur A."/>
            <person name="Lindquist E."/>
            <person name="Lipzen A."/>
            <person name="Logrieco A.F."/>
            <person name="MacCabe A."/>
            <person name="Maekelae M.R."/>
            <person name="Malavazi I."/>
            <person name="Melin P."/>
            <person name="Meyer V."/>
            <person name="Mielnichuk N."/>
            <person name="Miskei M."/>
            <person name="Molnar A.P."/>
            <person name="Mule G."/>
            <person name="Ngan C.Y."/>
            <person name="Orejas M."/>
            <person name="Orosz E."/>
            <person name="Ouedraogo J.P."/>
            <person name="Overkamp K.M."/>
            <person name="Park H.-S."/>
            <person name="Perrone G."/>
            <person name="Piumi F."/>
            <person name="Punt P.J."/>
            <person name="Ram A.F."/>
            <person name="Ramon A."/>
            <person name="Rauscher S."/>
            <person name="Record E."/>
            <person name="Riano-Pachon D.M."/>
            <person name="Robert V."/>
            <person name="Roehrig J."/>
            <person name="Ruller R."/>
            <person name="Salamov A."/>
            <person name="Salih N.S."/>
            <person name="Samson R.A."/>
            <person name="Sandor E."/>
            <person name="Sanguinetti M."/>
            <person name="Schuetze T."/>
            <person name="Sepcic K."/>
            <person name="Shelest E."/>
            <person name="Sherlock G."/>
            <person name="Sophianopoulou V."/>
            <person name="Squina F.M."/>
            <person name="Sun H."/>
            <person name="Susca A."/>
            <person name="Todd R.B."/>
            <person name="Tsang A."/>
            <person name="Unkles S.E."/>
            <person name="van de Wiele N."/>
            <person name="van Rossen-Uffink D."/>
            <person name="Oliveira J.V."/>
            <person name="Vesth T.C."/>
            <person name="Visser J."/>
            <person name="Yu J.-H."/>
            <person name="Zhou M."/>
            <person name="Andersen M.R."/>
            <person name="Archer D.B."/>
            <person name="Baker S.E."/>
            <person name="Benoit I."/>
            <person name="Brakhage A.A."/>
            <person name="Braus G.H."/>
            <person name="Fischer R."/>
            <person name="Frisvad J.C."/>
            <person name="Goldman G.H."/>
            <person name="Houbraken J."/>
            <person name="Oakley B."/>
            <person name="Pocsi I."/>
            <person name="Scazzocchio C."/>
            <person name="Seiboth B."/>
            <person name="vanKuyk P.A."/>
            <person name="Wortman J."/>
            <person name="Dyer P.S."/>
            <person name="Grigoriev I.V."/>
        </authorList>
    </citation>
    <scope>NUCLEOTIDE SEQUENCE [LARGE SCALE GENOMIC DNA]</scope>
    <source>
        <strain evidence="9">ITEM 5010</strain>
    </source>
</reference>
<dbReference type="AlphaFoldDB" id="A0A1R3RBK3"/>
<evidence type="ECO:0000313" key="8">
    <source>
        <dbReference type="EMBL" id="OOF91842.1"/>
    </source>
</evidence>
<keyword evidence="4" id="KW-0963">Cytoplasm</keyword>
<dbReference type="FunFam" id="3.40.109.10:FF:000001">
    <property type="entry name" value="Nitroreductase family"/>
    <property type="match status" value="1"/>
</dbReference>
<keyword evidence="6" id="KW-0539">Nucleus</keyword>
<dbReference type="PANTHER" id="PTHR43035">
    <property type="entry name" value="FATTY ACID REPRESSION MUTANT PROTEIN 2-RELATED"/>
    <property type="match status" value="1"/>
</dbReference>
<evidence type="ECO:0000256" key="6">
    <source>
        <dbReference type="ARBA" id="ARBA00023242"/>
    </source>
</evidence>
<dbReference type="InterPro" id="IPR000415">
    <property type="entry name" value="Nitroreductase-like"/>
</dbReference>
<comment type="subcellular location">
    <subcellularLocation>
        <location evidence="2">Cytoplasm</location>
    </subcellularLocation>
    <subcellularLocation>
        <location evidence="1">Nucleus</location>
    </subcellularLocation>
</comment>
<dbReference type="InterPro" id="IPR033877">
    <property type="entry name" value="Frm2/Hbn1"/>
</dbReference>
<dbReference type="STRING" id="602072.A0A1R3RBK3"/>
<evidence type="ECO:0000256" key="3">
    <source>
        <dbReference type="ARBA" id="ARBA00007118"/>
    </source>
</evidence>
<comment type="similarity">
    <text evidence="3">Belongs to the nitroreductase family.</text>
</comment>
<keyword evidence="5" id="KW-0560">Oxidoreductase</keyword>
<accession>A0A1R3RBK3</accession>
<dbReference type="Pfam" id="PF00881">
    <property type="entry name" value="Nitroreductase"/>
    <property type="match status" value="1"/>
</dbReference>
<dbReference type="GO" id="GO:0016491">
    <property type="term" value="F:oxidoreductase activity"/>
    <property type="evidence" value="ECO:0007669"/>
    <property type="project" value="UniProtKB-KW"/>
</dbReference>
<dbReference type="InterPro" id="IPR029479">
    <property type="entry name" value="Nitroreductase"/>
</dbReference>
<dbReference type="EMBL" id="KV907509">
    <property type="protein sequence ID" value="OOF91842.1"/>
    <property type="molecule type" value="Genomic_DNA"/>
</dbReference>